<accession>A0A0D2J0X9</accession>
<keyword evidence="1" id="KW-0175">Coiled coil</keyword>
<name>A0A0D2J0X9_9EURO</name>
<evidence type="ECO:0000256" key="1">
    <source>
        <dbReference type="SAM" id="Coils"/>
    </source>
</evidence>
<organism evidence="3 4">
    <name type="scientific">Rhinocladiella mackenziei CBS 650.93</name>
    <dbReference type="NCBI Taxonomy" id="1442369"/>
    <lineage>
        <taxon>Eukaryota</taxon>
        <taxon>Fungi</taxon>
        <taxon>Dikarya</taxon>
        <taxon>Ascomycota</taxon>
        <taxon>Pezizomycotina</taxon>
        <taxon>Eurotiomycetes</taxon>
        <taxon>Chaetothyriomycetidae</taxon>
        <taxon>Chaetothyriales</taxon>
        <taxon>Herpotrichiellaceae</taxon>
        <taxon>Rhinocladiella</taxon>
    </lineage>
</organism>
<gene>
    <name evidence="3" type="ORF">Z518_08446</name>
</gene>
<dbReference type="GeneID" id="25296517"/>
<dbReference type="AlphaFoldDB" id="A0A0D2J0X9"/>
<dbReference type="STRING" id="1442369.A0A0D2J0X9"/>
<evidence type="ECO:0000259" key="2">
    <source>
        <dbReference type="Pfam" id="PF14661"/>
    </source>
</evidence>
<dbReference type="VEuPathDB" id="FungiDB:Z518_08446"/>
<dbReference type="Pfam" id="PF14661">
    <property type="entry name" value="HAUS6_N"/>
    <property type="match status" value="1"/>
</dbReference>
<evidence type="ECO:0000313" key="4">
    <source>
        <dbReference type="Proteomes" id="UP000053617"/>
    </source>
</evidence>
<dbReference type="InterPro" id="IPR028163">
    <property type="entry name" value="HAUS_6_N"/>
</dbReference>
<dbReference type="EMBL" id="KN847480">
    <property type="protein sequence ID" value="KIX02505.1"/>
    <property type="molecule type" value="Genomic_DNA"/>
</dbReference>
<dbReference type="OrthoDB" id="5575722at2759"/>
<keyword evidence="4" id="KW-1185">Reference proteome</keyword>
<feature type="coiled-coil region" evidence="1">
    <location>
        <begin position="320"/>
        <end position="354"/>
    </location>
</feature>
<proteinExistence type="predicted"/>
<dbReference type="RefSeq" id="XP_013269641.1">
    <property type="nucleotide sequence ID" value="XM_013414187.1"/>
</dbReference>
<dbReference type="Proteomes" id="UP000053617">
    <property type="component" value="Unassembled WGS sequence"/>
</dbReference>
<feature type="domain" description="HAUS augmin-like complex subunit 6 N-terminal" evidence="2">
    <location>
        <begin position="19"/>
        <end position="259"/>
    </location>
</feature>
<sequence length="398" mass="45391">MDRFSSHPPWRPRSHIMTFIKTLHLLNLDLLPDFPRISESTFRTATSSKCAPSTSTPMIQNRVKSVEWALYRLFELYDLEETRSKLSPHFPPTAPIQSLNLRAALYKALMELKKNGILPRDTVLRKTMLDECKGDKFEELLSAFAMVVLRQRIASPITGKTKQRGTEKSIVAQMTDSKPQAFWKEQDAENMVPLILAHRVSLQQSLRHRQKIREKATACISHLEAKQRDISRRLQIASQPEDDIEDMPPQTYEALREQVNHAFAAADRRWATYIFDGNPSDSNSMSVPNVPKWPFDEPEPDQSVHEFGDPTGGTGVNELMKQLKARISMHHDRAAKLKQLRDALRAEIEGQEQGQEHLVLPPKDASRTNTTITTDPATDGLKMRQFNKHQTLTLQSLA</sequence>
<dbReference type="HOGENOM" id="CLU_698298_0_0_1"/>
<protein>
    <recommendedName>
        <fullName evidence="2">HAUS augmin-like complex subunit 6 N-terminal domain-containing protein</fullName>
    </recommendedName>
</protein>
<evidence type="ECO:0000313" key="3">
    <source>
        <dbReference type="EMBL" id="KIX02505.1"/>
    </source>
</evidence>
<reference evidence="3 4" key="1">
    <citation type="submission" date="2015-01" db="EMBL/GenBank/DDBJ databases">
        <title>The Genome Sequence of Rhinocladiella mackenzie CBS 650.93.</title>
        <authorList>
            <consortium name="The Broad Institute Genomics Platform"/>
            <person name="Cuomo C."/>
            <person name="de Hoog S."/>
            <person name="Gorbushina A."/>
            <person name="Stielow B."/>
            <person name="Teixiera M."/>
            <person name="Abouelleil A."/>
            <person name="Chapman S.B."/>
            <person name="Priest M."/>
            <person name="Young S.K."/>
            <person name="Wortman J."/>
            <person name="Nusbaum C."/>
            <person name="Birren B."/>
        </authorList>
    </citation>
    <scope>NUCLEOTIDE SEQUENCE [LARGE SCALE GENOMIC DNA]</scope>
    <source>
        <strain evidence="3 4">CBS 650.93</strain>
    </source>
</reference>